<proteinExistence type="predicted"/>
<evidence type="ECO:0000313" key="3">
    <source>
        <dbReference type="Proteomes" id="UP000092665"/>
    </source>
</evidence>
<dbReference type="EMBL" id="LOIC01000009">
    <property type="protein sequence ID" value="OCA56556.1"/>
    <property type="molecule type" value="Genomic_DNA"/>
</dbReference>
<reference evidence="3" key="1">
    <citation type="submission" date="2015-11" db="EMBL/GenBank/DDBJ databases">
        <authorList>
            <person name="Tobias N.J."/>
            <person name="Mishra B."/>
            <person name="Gupta D.K."/>
            <person name="Thines M."/>
            <person name="Stinear T.P."/>
            <person name="Bode H.B."/>
        </authorList>
    </citation>
    <scope>NUCLEOTIDE SEQUENCE [LARGE SCALE GENOMIC DNA]</scope>
    <source>
        <strain evidence="3">PB45.5</strain>
    </source>
</reference>
<dbReference type="PATRIC" id="fig|29488.15.peg.323"/>
<gene>
    <name evidence="2" type="ORF">Phpb_00287</name>
</gene>
<keyword evidence="3" id="KW-1185">Reference proteome</keyword>
<sequence length="94" mass="10375">MIIVNCVDSLRLRSPTFEVLTSAAPIISGQLPNPLKYSHTAYLQSGHNMRVSFSDAVNLRSSLSGAQKEKDGTKKAKERIIDNRHGHREGNRSA</sequence>
<organism evidence="2 3">
    <name type="scientific">Photorhabdus namnaonensis</name>
    <dbReference type="NCBI Taxonomy" id="1851568"/>
    <lineage>
        <taxon>Bacteria</taxon>
        <taxon>Pseudomonadati</taxon>
        <taxon>Pseudomonadota</taxon>
        <taxon>Gammaproteobacteria</taxon>
        <taxon>Enterobacterales</taxon>
        <taxon>Morganellaceae</taxon>
        <taxon>Photorhabdus</taxon>
    </lineage>
</organism>
<evidence type="ECO:0000313" key="2">
    <source>
        <dbReference type="EMBL" id="OCA56556.1"/>
    </source>
</evidence>
<dbReference type="Proteomes" id="UP000092665">
    <property type="component" value="Unassembled WGS sequence"/>
</dbReference>
<feature type="compositionally biased region" description="Basic and acidic residues" evidence="1">
    <location>
        <begin position="67"/>
        <end position="94"/>
    </location>
</feature>
<protein>
    <submittedName>
        <fullName evidence="2">Uncharacterized protein</fullName>
    </submittedName>
</protein>
<name>A0A1B8YNC4_9GAMM</name>
<comment type="caution">
    <text evidence="2">The sequence shown here is derived from an EMBL/GenBank/DDBJ whole genome shotgun (WGS) entry which is preliminary data.</text>
</comment>
<dbReference type="AlphaFoldDB" id="A0A1B8YNC4"/>
<feature type="region of interest" description="Disordered" evidence="1">
    <location>
        <begin position="63"/>
        <end position="94"/>
    </location>
</feature>
<evidence type="ECO:0000256" key="1">
    <source>
        <dbReference type="SAM" id="MobiDB-lite"/>
    </source>
</evidence>
<accession>A0A1B8YNC4</accession>